<dbReference type="InterPro" id="IPR012668">
    <property type="entry name" value="CHP02466"/>
</dbReference>
<proteinExistence type="predicted"/>
<keyword evidence="1" id="KW-0560">Oxidoreductase</keyword>
<dbReference type="GO" id="GO:0051213">
    <property type="term" value="F:dioxygenase activity"/>
    <property type="evidence" value="ECO:0007669"/>
    <property type="project" value="UniProtKB-KW"/>
</dbReference>
<accession>A0A873WK69</accession>
<dbReference type="Gene3D" id="2.60.120.620">
    <property type="entry name" value="q2cbj1_9rhob like domain"/>
    <property type="match status" value="1"/>
</dbReference>
<evidence type="ECO:0000313" key="1">
    <source>
        <dbReference type="EMBL" id="QPB08465.1"/>
    </source>
</evidence>
<dbReference type="NCBIfam" id="TIGR02466">
    <property type="entry name" value="TIGR02466 family protein"/>
    <property type="match status" value="1"/>
</dbReference>
<organism evidence="1 2">
    <name type="scientific">Synechococcus phage S-H9-2</name>
    <dbReference type="NCBI Taxonomy" id="2783669"/>
    <lineage>
        <taxon>Viruses</taxon>
        <taxon>Duplodnaviria</taxon>
        <taxon>Heunggongvirae</taxon>
        <taxon>Uroviricota</taxon>
        <taxon>Caudoviricetes</taxon>
        <taxon>Pantevenvirales</taxon>
        <taxon>Kyanoviridae</taxon>
        <taxon>Yushanluvirus</taxon>
        <taxon>Yushanluvirus satich</taxon>
    </lineage>
</organism>
<dbReference type="RefSeq" id="YP_010669450.1">
    <property type="nucleotide sequence ID" value="NC_070960.1"/>
</dbReference>
<dbReference type="GeneID" id="77945620"/>
<dbReference type="KEGG" id="vg:77945620"/>
<sequence length="202" mass="23101">MEIVTFVELIGKIKGTEETDLQIDRLIDYIYGIMRKYPDSDSRSMVNGYQNHNMGDHINDPELKFIMDFIYDQFEEYLRAHGPTKKYYWAINNIWPNVTPPGGFNRLHQHSGCQFSGIFYLQGAPEAGELLLYNPMNTSNLVLNYTDVCPRQSLSHSVYPIRNTGAFFSSSLAHRVDINNSSSDRISISFNIAISEFLPASQ</sequence>
<dbReference type="EMBL" id="MW147367">
    <property type="protein sequence ID" value="QPB08465.1"/>
    <property type="molecule type" value="Genomic_DNA"/>
</dbReference>
<protein>
    <submittedName>
        <fullName evidence="1">Phytanoyl-CoA-dioxygenase</fullName>
    </submittedName>
</protein>
<reference evidence="1" key="1">
    <citation type="submission" date="2020-10" db="EMBL/GenBank/DDBJ databases">
        <title>The Isolation and Genome Sequence of a Novel Cyanophage S-H9-2 from the Yellow Sea, China.</title>
        <authorList>
            <person name="Jiang T."/>
            <person name="Luo L."/>
        </authorList>
    </citation>
    <scope>NUCLEOTIDE SEQUENCE</scope>
</reference>
<evidence type="ECO:0000313" key="2">
    <source>
        <dbReference type="Proteomes" id="UP000662754"/>
    </source>
</evidence>
<dbReference type="Proteomes" id="UP000662754">
    <property type="component" value="Segment"/>
</dbReference>
<dbReference type="Pfam" id="PF13759">
    <property type="entry name" value="2OG-FeII_Oxy_5"/>
    <property type="match status" value="1"/>
</dbReference>
<keyword evidence="2" id="KW-1185">Reference proteome</keyword>
<keyword evidence="1" id="KW-0223">Dioxygenase</keyword>
<name>A0A873WK69_9CAUD</name>